<dbReference type="PhylomeDB" id="A0A0G4IB44"/>
<dbReference type="GO" id="GO:0017128">
    <property type="term" value="F:phospholipid scramblase activity"/>
    <property type="evidence" value="ECO:0007669"/>
    <property type="project" value="InterPro"/>
</dbReference>
<name>A0A0G4IB44_9ALVE</name>
<organism evidence="3">
    <name type="scientific">Chromera velia CCMP2878</name>
    <dbReference type="NCBI Taxonomy" id="1169474"/>
    <lineage>
        <taxon>Eukaryota</taxon>
        <taxon>Sar</taxon>
        <taxon>Alveolata</taxon>
        <taxon>Colpodellida</taxon>
        <taxon>Chromeraceae</taxon>
        <taxon>Chromera</taxon>
    </lineage>
</organism>
<gene>
    <name evidence="3" type="ORF">Cvel_12647</name>
</gene>
<dbReference type="AlphaFoldDB" id="A0A0G4IB44"/>
<protein>
    <recommendedName>
        <fullName evidence="2">Phospholipid scramblase</fullName>
    </recommendedName>
</protein>
<comment type="similarity">
    <text evidence="1 2">Belongs to the phospholipid scramblase family.</text>
</comment>
<dbReference type="Pfam" id="PF03803">
    <property type="entry name" value="Scramblase"/>
    <property type="match status" value="1"/>
</dbReference>
<dbReference type="PANTHER" id="PTHR23248:SF9">
    <property type="entry name" value="PHOSPHOLIPID SCRAMBLASE"/>
    <property type="match status" value="1"/>
</dbReference>
<accession>A0A0G4IB44</accession>
<dbReference type="EMBL" id="CDMZ01005771">
    <property type="protein sequence ID" value="CEM54269.1"/>
    <property type="molecule type" value="Genomic_DNA"/>
</dbReference>
<dbReference type="GO" id="GO:0005886">
    <property type="term" value="C:plasma membrane"/>
    <property type="evidence" value="ECO:0007669"/>
    <property type="project" value="TreeGrafter"/>
</dbReference>
<dbReference type="PANTHER" id="PTHR23248">
    <property type="entry name" value="PHOSPHOLIPID SCRAMBLASE-RELATED"/>
    <property type="match status" value="1"/>
</dbReference>
<dbReference type="InterPro" id="IPR005552">
    <property type="entry name" value="Scramblase"/>
</dbReference>
<proteinExistence type="inferred from homology"/>
<dbReference type="VEuPathDB" id="CryptoDB:Cvel_12647"/>
<reference evidence="3" key="1">
    <citation type="submission" date="2014-11" db="EMBL/GenBank/DDBJ databases">
        <authorList>
            <person name="Otto D Thomas"/>
            <person name="Naeem Raeece"/>
        </authorList>
    </citation>
    <scope>NUCLEOTIDE SEQUENCE</scope>
</reference>
<evidence type="ECO:0000256" key="1">
    <source>
        <dbReference type="ARBA" id="ARBA00005350"/>
    </source>
</evidence>
<sequence length="236" mass="26697">MQFTMDPFQMLASQQKVYVKEKIKILEFIGIDQANKYAVKDVNGNEMFIAKETTGFCARCCLPTTCRPFNLEMFIKVPGQSPQPFIKADKECQMTCCCLNRPKMQVMNNHTGQQIGILKDDFDCCNHIFSINDNQENPTLRIKGNCMQCGICCKCPCGPCKYVKFDITDMKSQQAVGQIVKENTCLGTIADDMNDKYWVDFGAVSEPQWKAMLVTAAIFIDFRMFQGGKKDENSTG</sequence>
<evidence type="ECO:0000256" key="2">
    <source>
        <dbReference type="RuleBase" id="RU363116"/>
    </source>
</evidence>
<evidence type="ECO:0000313" key="3">
    <source>
        <dbReference type="EMBL" id="CEM54269.1"/>
    </source>
</evidence>